<dbReference type="Pfam" id="PF12680">
    <property type="entry name" value="SnoaL_2"/>
    <property type="match status" value="1"/>
</dbReference>
<evidence type="ECO:0000313" key="3">
    <source>
        <dbReference type="Proteomes" id="UP000253606"/>
    </source>
</evidence>
<dbReference type="KEGG" id="abas:ACPOL_0283"/>
<gene>
    <name evidence="2" type="ORF">ACPOL_0283</name>
</gene>
<feature type="domain" description="SnoaL-like" evidence="1">
    <location>
        <begin position="20"/>
        <end position="106"/>
    </location>
</feature>
<dbReference type="InterPro" id="IPR032710">
    <property type="entry name" value="NTF2-like_dom_sf"/>
</dbReference>
<proteinExistence type="predicted"/>
<name>A0A2Z5FS96_9BACT</name>
<dbReference type="Proteomes" id="UP000253606">
    <property type="component" value="Chromosome"/>
</dbReference>
<dbReference type="RefSeq" id="WP_114205461.1">
    <property type="nucleotide sequence ID" value="NZ_CP030840.1"/>
</dbReference>
<dbReference type="Gene3D" id="3.10.450.50">
    <property type="match status" value="1"/>
</dbReference>
<keyword evidence="3" id="KW-1185">Reference proteome</keyword>
<evidence type="ECO:0000313" key="2">
    <source>
        <dbReference type="EMBL" id="AXC09668.1"/>
    </source>
</evidence>
<accession>A0A2Z5FS96</accession>
<reference evidence="2 3" key="1">
    <citation type="journal article" date="2018" name="Front. Microbiol.">
        <title>Hydrolytic Capabilities as a Key to Environmental Success: Chitinolytic and Cellulolytic Acidobacteria From Acidic Sub-arctic Soils and Boreal Peatlands.</title>
        <authorList>
            <person name="Belova S.E."/>
            <person name="Ravin N.V."/>
            <person name="Pankratov T.A."/>
            <person name="Rakitin A.L."/>
            <person name="Ivanova A.A."/>
            <person name="Beletsky A.V."/>
            <person name="Mardanov A.V."/>
            <person name="Sinninghe Damste J.S."/>
            <person name="Dedysh S.N."/>
        </authorList>
    </citation>
    <scope>NUCLEOTIDE SEQUENCE [LARGE SCALE GENOMIC DNA]</scope>
    <source>
        <strain evidence="2 3">SBC82</strain>
    </source>
</reference>
<dbReference type="AlphaFoldDB" id="A0A2Z5FS96"/>
<dbReference type="OrthoDB" id="9812089at2"/>
<protein>
    <submittedName>
        <fullName evidence="2">Putative membrane protein</fullName>
    </submittedName>
</protein>
<dbReference type="EMBL" id="CP030840">
    <property type="protein sequence ID" value="AXC09668.1"/>
    <property type="molecule type" value="Genomic_DNA"/>
</dbReference>
<dbReference type="InterPro" id="IPR037401">
    <property type="entry name" value="SnoaL-like"/>
</dbReference>
<organism evidence="2 3">
    <name type="scientific">Acidisarcina polymorpha</name>
    <dbReference type="NCBI Taxonomy" id="2211140"/>
    <lineage>
        <taxon>Bacteria</taxon>
        <taxon>Pseudomonadati</taxon>
        <taxon>Acidobacteriota</taxon>
        <taxon>Terriglobia</taxon>
        <taxon>Terriglobales</taxon>
        <taxon>Acidobacteriaceae</taxon>
        <taxon>Acidisarcina</taxon>
    </lineage>
</organism>
<evidence type="ECO:0000259" key="1">
    <source>
        <dbReference type="Pfam" id="PF12680"/>
    </source>
</evidence>
<sequence>MSDEITARNRAIAIEAITGVFIKRDTDVPQKLFNMNYTQHNPTIANGSVAIPELIRALPAEFRYEMGMVIAEGEFVAIHGRYTGWAPKPLIAVDIFRVVAGKLVEHWDVMQEEVPPEKTVSGNAMFIPAE</sequence>
<dbReference type="SUPFAM" id="SSF54427">
    <property type="entry name" value="NTF2-like"/>
    <property type="match status" value="1"/>
</dbReference>